<evidence type="ECO:0000256" key="11">
    <source>
        <dbReference type="SAM" id="MobiDB-lite"/>
    </source>
</evidence>
<feature type="domain" description="CP-type G" evidence="13">
    <location>
        <begin position="61"/>
        <end position="226"/>
    </location>
</feature>
<dbReference type="PROSITE" id="PS51721">
    <property type="entry name" value="G_CP"/>
    <property type="match status" value="1"/>
</dbReference>
<evidence type="ECO:0000256" key="8">
    <source>
        <dbReference type="ARBA" id="ARBA00022884"/>
    </source>
</evidence>
<evidence type="ECO:0000256" key="1">
    <source>
        <dbReference type="ARBA" id="ARBA00022490"/>
    </source>
</evidence>
<dbReference type="PANTHER" id="PTHR32120:SF10">
    <property type="entry name" value="SMALL RIBOSOMAL SUBUNIT BIOGENESIS GTPASE RSGA"/>
    <property type="match status" value="1"/>
</dbReference>
<name>A0ABQ6CMH1_9HYPH</name>
<dbReference type="Gene3D" id="1.10.40.50">
    <property type="entry name" value="Probable gtpase engc, domain 3"/>
    <property type="match status" value="1"/>
</dbReference>
<dbReference type="EMBL" id="BSPC01000051">
    <property type="protein sequence ID" value="GLS21557.1"/>
    <property type="molecule type" value="Genomic_DNA"/>
</dbReference>
<dbReference type="InterPro" id="IPR004881">
    <property type="entry name" value="Ribosome_biogen_GTPase_RsgA"/>
</dbReference>
<keyword evidence="1 10" id="KW-0963">Cytoplasm</keyword>
<dbReference type="SUPFAM" id="SSF52540">
    <property type="entry name" value="P-loop containing nucleoside triphosphate hydrolases"/>
    <property type="match status" value="1"/>
</dbReference>
<dbReference type="Proteomes" id="UP001156882">
    <property type="component" value="Unassembled WGS sequence"/>
</dbReference>
<keyword evidence="5 10" id="KW-0547">Nucleotide-binding</keyword>
<evidence type="ECO:0000256" key="7">
    <source>
        <dbReference type="ARBA" id="ARBA00022833"/>
    </source>
</evidence>
<evidence type="ECO:0000256" key="2">
    <source>
        <dbReference type="ARBA" id="ARBA00022517"/>
    </source>
</evidence>
<proteinExistence type="inferred from homology"/>
<feature type="binding site" evidence="10">
    <location>
        <position position="254"/>
    </location>
    <ligand>
        <name>Zn(2+)</name>
        <dbReference type="ChEBI" id="CHEBI:29105"/>
    </ligand>
</feature>
<sequence length="310" mass="33539">MPVRISAIHRARLSAISQGGQVALKLPVHVSTRDFAVGDWVLADPRTDLFNRRLTRKSVVARRFNGAKVQFAAANIDVLFIVTSCNADFSVARLERYLTLAIETGASPVVVLTKADTVEDPGSYLRRAEALQRRVPVVTLDCRSKDVRASLERWCGLGQTAALVGSSGVGKSTLVNSLIDPLLDQLQQTGAVRSHDDKGRHTTTSRSLHAVAGGGWIIDTPGMRSLQVSGAAFGLESLFAEITELGPFCRYGNCSHTHEPGCAVLTAVREGKLDPARVARWRKLVAENNQAPGPDASNPSRAAGKWRNRR</sequence>
<dbReference type="InterPro" id="IPR010914">
    <property type="entry name" value="RsgA_GTPase_dom"/>
</dbReference>
<comment type="subunit">
    <text evidence="10">Monomer. Associates with 30S ribosomal subunit, binds 16S rRNA.</text>
</comment>
<feature type="binding site" evidence="10">
    <location>
        <position position="262"/>
    </location>
    <ligand>
        <name>Zn(2+)</name>
        <dbReference type="ChEBI" id="CHEBI:29105"/>
    </ligand>
</feature>
<feature type="binding site" evidence="10">
    <location>
        <begin position="113"/>
        <end position="116"/>
    </location>
    <ligand>
        <name>GTP</name>
        <dbReference type="ChEBI" id="CHEBI:37565"/>
    </ligand>
</feature>
<evidence type="ECO:0000256" key="5">
    <source>
        <dbReference type="ARBA" id="ARBA00022741"/>
    </source>
</evidence>
<dbReference type="InterPro" id="IPR027417">
    <property type="entry name" value="P-loop_NTPase"/>
</dbReference>
<evidence type="ECO:0000259" key="13">
    <source>
        <dbReference type="PROSITE" id="PS51721"/>
    </source>
</evidence>
<feature type="domain" description="EngC GTPase" evidence="12">
    <location>
        <begin position="74"/>
        <end position="224"/>
    </location>
</feature>
<dbReference type="HAMAP" id="MF_01820">
    <property type="entry name" value="GTPase_RsgA"/>
    <property type="match status" value="1"/>
</dbReference>
<dbReference type="EC" id="3.6.1.-" evidence="10"/>
<accession>A0ABQ6CMH1</accession>
<comment type="caution">
    <text evidence="14">The sequence shown here is derived from an EMBL/GenBank/DDBJ whole genome shotgun (WGS) entry which is preliminary data.</text>
</comment>
<dbReference type="PANTHER" id="PTHR32120">
    <property type="entry name" value="SMALL RIBOSOMAL SUBUNIT BIOGENESIS GTPASE RSGA"/>
    <property type="match status" value="1"/>
</dbReference>
<evidence type="ECO:0000256" key="4">
    <source>
        <dbReference type="ARBA" id="ARBA00022730"/>
    </source>
</evidence>
<evidence type="ECO:0000259" key="12">
    <source>
        <dbReference type="PROSITE" id="PS50936"/>
    </source>
</evidence>
<evidence type="ECO:0000256" key="10">
    <source>
        <dbReference type="HAMAP-Rule" id="MF_01820"/>
    </source>
</evidence>
<dbReference type="CDD" id="cd01854">
    <property type="entry name" value="YjeQ_EngC"/>
    <property type="match status" value="1"/>
</dbReference>
<comment type="function">
    <text evidence="10">One of several proteins that assist in the late maturation steps of the functional core of the 30S ribosomal subunit. Helps release RbfA from mature subunits. May play a role in the assembly of ribosomal proteins into the subunit. Circularly permuted GTPase that catalyzes slow GTP hydrolysis, GTPase activity is stimulated by the 30S ribosomal subunit.</text>
</comment>
<keyword evidence="4 10" id="KW-0699">rRNA-binding</keyword>
<keyword evidence="2 10" id="KW-0690">Ribosome biogenesis</keyword>
<feature type="binding site" evidence="10">
    <location>
        <position position="256"/>
    </location>
    <ligand>
        <name>Zn(2+)</name>
        <dbReference type="ChEBI" id="CHEBI:29105"/>
    </ligand>
</feature>
<dbReference type="Pfam" id="PF03193">
    <property type="entry name" value="RsgA_GTPase"/>
    <property type="match status" value="1"/>
</dbReference>
<comment type="cofactor">
    <cofactor evidence="10">
        <name>Zn(2+)</name>
        <dbReference type="ChEBI" id="CHEBI:29105"/>
    </cofactor>
    <text evidence="10">Binds 1 zinc ion per subunit.</text>
</comment>
<keyword evidence="9 10" id="KW-0342">GTP-binding</keyword>
<dbReference type="NCBIfam" id="TIGR00157">
    <property type="entry name" value="ribosome small subunit-dependent GTPase A"/>
    <property type="match status" value="1"/>
</dbReference>
<dbReference type="PROSITE" id="PS50936">
    <property type="entry name" value="ENGC_GTPASE"/>
    <property type="match status" value="1"/>
</dbReference>
<keyword evidence="6 10" id="KW-0378">Hydrolase</keyword>
<comment type="similarity">
    <text evidence="10">Belongs to the TRAFAC class YlqF/YawG GTPase family. RsgA subfamily.</text>
</comment>
<evidence type="ECO:0000256" key="6">
    <source>
        <dbReference type="ARBA" id="ARBA00022801"/>
    </source>
</evidence>
<evidence type="ECO:0000256" key="3">
    <source>
        <dbReference type="ARBA" id="ARBA00022723"/>
    </source>
</evidence>
<comment type="subcellular location">
    <subcellularLocation>
        <location evidence="10">Cytoplasm</location>
    </subcellularLocation>
</comment>
<keyword evidence="15" id="KW-1185">Reference proteome</keyword>
<evidence type="ECO:0000313" key="14">
    <source>
        <dbReference type="EMBL" id="GLS21557.1"/>
    </source>
</evidence>
<keyword evidence="7 10" id="KW-0862">Zinc</keyword>
<keyword evidence="8 10" id="KW-0694">RNA-binding</keyword>
<evidence type="ECO:0000256" key="9">
    <source>
        <dbReference type="ARBA" id="ARBA00023134"/>
    </source>
</evidence>
<gene>
    <name evidence="14" type="primary">rsgA_2</name>
    <name evidence="10" type="synonym">rsgA</name>
    <name evidence="14" type="ORF">GCM10007874_45740</name>
</gene>
<feature type="region of interest" description="Disordered" evidence="11">
    <location>
        <begin position="286"/>
        <end position="310"/>
    </location>
</feature>
<reference evidence="15" key="1">
    <citation type="journal article" date="2019" name="Int. J. Syst. Evol. Microbiol.">
        <title>The Global Catalogue of Microorganisms (GCM) 10K type strain sequencing project: providing services to taxonomists for standard genome sequencing and annotation.</title>
        <authorList>
            <consortium name="The Broad Institute Genomics Platform"/>
            <consortium name="The Broad Institute Genome Sequencing Center for Infectious Disease"/>
            <person name="Wu L."/>
            <person name="Ma J."/>
        </authorList>
    </citation>
    <scope>NUCLEOTIDE SEQUENCE [LARGE SCALE GENOMIC DNA]</scope>
    <source>
        <strain evidence="15">NBRC 101365</strain>
    </source>
</reference>
<protein>
    <recommendedName>
        <fullName evidence="10">Small ribosomal subunit biogenesis GTPase RsgA</fullName>
        <ecNumber evidence="10">3.6.1.-</ecNumber>
    </recommendedName>
</protein>
<feature type="binding site" evidence="10">
    <location>
        <position position="249"/>
    </location>
    <ligand>
        <name>Zn(2+)</name>
        <dbReference type="ChEBI" id="CHEBI:29105"/>
    </ligand>
</feature>
<evidence type="ECO:0000313" key="15">
    <source>
        <dbReference type="Proteomes" id="UP001156882"/>
    </source>
</evidence>
<dbReference type="Gene3D" id="3.40.50.300">
    <property type="entry name" value="P-loop containing nucleotide triphosphate hydrolases"/>
    <property type="match status" value="1"/>
</dbReference>
<keyword evidence="3 10" id="KW-0479">Metal-binding</keyword>
<feature type="binding site" evidence="10">
    <location>
        <begin position="165"/>
        <end position="173"/>
    </location>
    <ligand>
        <name>GTP</name>
        <dbReference type="ChEBI" id="CHEBI:37565"/>
    </ligand>
</feature>
<dbReference type="InterPro" id="IPR030378">
    <property type="entry name" value="G_CP_dom"/>
</dbReference>
<organism evidence="14 15">
    <name type="scientific">Labrys miyagiensis</name>
    <dbReference type="NCBI Taxonomy" id="346912"/>
    <lineage>
        <taxon>Bacteria</taxon>
        <taxon>Pseudomonadati</taxon>
        <taxon>Pseudomonadota</taxon>
        <taxon>Alphaproteobacteria</taxon>
        <taxon>Hyphomicrobiales</taxon>
        <taxon>Xanthobacteraceae</taxon>
        <taxon>Labrys</taxon>
    </lineage>
</organism>